<comment type="caution">
    <text evidence="5">The sequence shown here is derived from an EMBL/GenBank/DDBJ whole genome shotgun (WGS) entry which is preliminary data.</text>
</comment>
<dbReference type="InterPro" id="IPR000413">
    <property type="entry name" value="Integrin_alpha"/>
</dbReference>
<dbReference type="AlphaFoldDB" id="A0A0C1R1B4"/>
<sequence>MFNIGYYNMNSFKNPFYLSSLNGRNGFAINGTTESMMESGFSVSRAGDINGDGIADLIIGAPGARLKMGASYVVFGSQSPFSANTSLSDLNGNNGFAIYGRTSLDSLGVSVNGAGDINGDSIADLIVSGAQTGAGYVIFGSRSPFPGNISLSDINGKNGFTISGLGNNYWSKPPVSGAGDINADGIADMIIGDSDAGASYTIFGSKYPFPANINVSELNGKNGFTIYGITSFDSLGYSVSGAGDINADGIADIVIGAFTAGSNVGASYVVFGSQSPFPTSINVYSLNGKNGFAINGIASLDALGSSVSGAGDINGDGIADLIIGAPGASLKAGASYVIFGSQSTFPASINVSDLNGKNGFAINGITNPDALGSSVSGAGDINGDGIADFIIGAPGAGSNVGASYVVFGSQSFLPASINVSDLNGRNGFAIYGAKAYENSGYSVSGAGDINDDGIADLIIGAPEAGSGTSYVVFGMKSTTASLQISGSSYSDSLIYEDKETFLMDTDLTLKLESEI</sequence>
<evidence type="ECO:0000256" key="4">
    <source>
        <dbReference type="ARBA" id="ARBA00023180"/>
    </source>
</evidence>
<evidence type="ECO:0000256" key="2">
    <source>
        <dbReference type="ARBA" id="ARBA00022737"/>
    </source>
</evidence>
<name>A0A0C1R1B4_9RICK</name>
<protein>
    <submittedName>
        <fullName evidence="5">FG-GAP repeat protein</fullName>
    </submittedName>
</protein>
<dbReference type="Pfam" id="PF01839">
    <property type="entry name" value="FG-GAP"/>
    <property type="match status" value="4"/>
</dbReference>
<evidence type="ECO:0000313" key="6">
    <source>
        <dbReference type="Proteomes" id="UP000031258"/>
    </source>
</evidence>
<evidence type="ECO:0000313" key="5">
    <source>
        <dbReference type="EMBL" id="KIE06075.1"/>
    </source>
</evidence>
<dbReference type="InterPro" id="IPR013519">
    <property type="entry name" value="Int_alpha_beta-p"/>
</dbReference>
<proteinExistence type="predicted"/>
<dbReference type="PANTHER" id="PTHR23221:SF7">
    <property type="entry name" value="PHOSPHATIDYLINOSITOL-GLYCAN-SPECIFIC PHOSPHOLIPASE D"/>
    <property type="match status" value="1"/>
</dbReference>
<dbReference type="PRINTS" id="PR01185">
    <property type="entry name" value="INTEGRINA"/>
</dbReference>
<evidence type="ECO:0000256" key="1">
    <source>
        <dbReference type="ARBA" id="ARBA00022729"/>
    </source>
</evidence>
<accession>A0A0C1R1B4</accession>
<dbReference type="GO" id="GO:0007155">
    <property type="term" value="P:cell adhesion"/>
    <property type="evidence" value="ECO:0007669"/>
    <property type="project" value="InterPro"/>
</dbReference>
<gene>
    <name evidence="5" type="ORF">NF27_BO00030</name>
</gene>
<dbReference type="InterPro" id="IPR013517">
    <property type="entry name" value="FG-GAP"/>
</dbReference>
<dbReference type="PANTHER" id="PTHR23221">
    <property type="entry name" value="GLYCOSYLPHOSPHATIDYLINOSITOL PHOSPHOLIPASE D"/>
    <property type="match status" value="1"/>
</dbReference>
<dbReference type="Proteomes" id="UP000031258">
    <property type="component" value="Unassembled WGS sequence"/>
</dbReference>
<dbReference type="GO" id="GO:0008305">
    <property type="term" value="C:integrin complex"/>
    <property type="evidence" value="ECO:0007669"/>
    <property type="project" value="InterPro"/>
</dbReference>
<organism evidence="5 6">
    <name type="scientific">Candidatus Jidaibacter acanthamoebae</name>
    <dbReference type="NCBI Taxonomy" id="86105"/>
    <lineage>
        <taxon>Bacteria</taxon>
        <taxon>Pseudomonadati</taxon>
        <taxon>Pseudomonadota</taxon>
        <taxon>Alphaproteobacteria</taxon>
        <taxon>Rickettsiales</taxon>
        <taxon>Candidatus Midichloriaceae</taxon>
        <taxon>Candidatus Jidaibacter</taxon>
    </lineage>
</organism>
<keyword evidence="3" id="KW-0378">Hydrolase</keyword>
<dbReference type="SMART" id="SM00191">
    <property type="entry name" value="Int_alpha"/>
    <property type="match status" value="6"/>
</dbReference>
<dbReference type="GO" id="GO:0016787">
    <property type="term" value="F:hydrolase activity"/>
    <property type="evidence" value="ECO:0007669"/>
    <property type="project" value="UniProtKB-KW"/>
</dbReference>
<keyword evidence="4" id="KW-0325">Glycoprotein</keyword>
<dbReference type="STRING" id="86105.NF27_BO00030"/>
<dbReference type="PROSITE" id="PS51470">
    <property type="entry name" value="FG_GAP"/>
    <property type="match status" value="5"/>
</dbReference>
<evidence type="ECO:0000256" key="3">
    <source>
        <dbReference type="ARBA" id="ARBA00022801"/>
    </source>
</evidence>
<dbReference type="Gene3D" id="2.130.10.130">
    <property type="entry name" value="Integrin alpha, N-terminal"/>
    <property type="match status" value="4"/>
</dbReference>
<dbReference type="EMBL" id="JSWE01000040">
    <property type="protein sequence ID" value="KIE06075.1"/>
    <property type="molecule type" value="Genomic_DNA"/>
</dbReference>
<keyword evidence="1" id="KW-0732">Signal</keyword>
<dbReference type="PATRIC" id="fig|86105.3.peg.191"/>
<dbReference type="SUPFAM" id="SSF69318">
    <property type="entry name" value="Integrin alpha N-terminal domain"/>
    <property type="match status" value="2"/>
</dbReference>
<keyword evidence="6" id="KW-1185">Reference proteome</keyword>
<reference evidence="5 6" key="1">
    <citation type="submission" date="2014-11" db="EMBL/GenBank/DDBJ databases">
        <title>A Rickettsiales Symbiont of Amoebae With Ancient Features.</title>
        <authorList>
            <person name="Schulz F."/>
            <person name="Martijn J."/>
            <person name="Wascher F."/>
            <person name="Kostanjsek R."/>
            <person name="Ettema T.J."/>
            <person name="Horn M."/>
        </authorList>
    </citation>
    <scope>NUCLEOTIDE SEQUENCE [LARGE SCALE GENOMIC DNA]</scope>
    <source>
        <strain evidence="5 6">UWC36</strain>
    </source>
</reference>
<dbReference type="InterPro" id="IPR028994">
    <property type="entry name" value="Integrin_alpha_N"/>
</dbReference>
<keyword evidence="2" id="KW-0677">Repeat</keyword>